<organism evidence="2 3">
    <name type="scientific">Acinetobacter oleivorans</name>
    <dbReference type="NCBI Taxonomy" id="1148157"/>
    <lineage>
        <taxon>Bacteria</taxon>
        <taxon>Pseudomonadati</taxon>
        <taxon>Pseudomonadota</taxon>
        <taxon>Gammaproteobacteria</taxon>
        <taxon>Moraxellales</taxon>
        <taxon>Moraxellaceae</taxon>
        <taxon>Acinetobacter</taxon>
    </lineage>
</organism>
<evidence type="ECO:0000313" key="3">
    <source>
        <dbReference type="Proteomes" id="UP000619170"/>
    </source>
</evidence>
<evidence type="ECO:0000313" key="2">
    <source>
        <dbReference type="EMBL" id="MBE2162998.1"/>
    </source>
</evidence>
<dbReference type="InterPro" id="IPR010239">
    <property type="entry name" value="CHP02001"/>
</dbReference>
<reference evidence="3" key="2">
    <citation type="submission" date="2023-07" db="EMBL/GenBank/DDBJ databases">
        <title>Acinetobacter oleivorans assembled AC1583.</title>
        <authorList>
            <person name="Yeo C.C."/>
        </authorList>
    </citation>
    <scope>NUCLEOTIDE SEQUENCE [LARGE SCALE GENOMIC DNA]</scope>
    <source>
        <strain evidence="3">AC1583</strain>
    </source>
</reference>
<evidence type="ECO:0000256" key="1">
    <source>
        <dbReference type="SAM" id="SignalP"/>
    </source>
</evidence>
<feature type="signal peptide" evidence="1">
    <location>
        <begin position="1"/>
        <end position="22"/>
    </location>
</feature>
<protein>
    <submittedName>
        <fullName evidence="2">Uncharacterized protein</fullName>
    </submittedName>
</protein>
<comment type="caution">
    <text evidence="2">The sequence shown here is derived from an EMBL/GenBank/DDBJ whole genome shotgun (WGS) entry which is preliminary data.</text>
</comment>
<keyword evidence="1" id="KW-0732">Signal</keyword>
<dbReference type="Proteomes" id="UP000619170">
    <property type="component" value="Unassembled WGS sequence"/>
</dbReference>
<proteinExistence type="predicted"/>
<dbReference type="Pfam" id="PF09694">
    <property type="entry name" value="Gcw_chp"/>
    <property type="match status" value="1"/>
</dbReference>
<gene>
    <name evidence="2" type="ORF">IIQ43_00445</name>
</gene>
<sequence length="246" mass="28216">MNKLIYLCFFILNILSIHNSYAKDISSQLNVNGNLLLATDYRFWGISQTNNNPSIQATLSFEHETGFYVTLWGSNVDLLPGNSLEADYFLGYKWRINNQTTIDFQYLDMNYPGASKDFHPNFSEYAVIYSHIDNLKKGDSLIVSGYFTPEYAMESGKQYYLNISANYPLSSSWILIGSLGYNKLENEENFIKAYGFGEKDNYLDYKIGLKTQIVGLEAELSWLDTNIKRGPDSTKQTFYFSLSKSF</sequence>
<feature type="chain" id="PRO_5047170702" evidence="1">
    <location>
        <begin position="23"/>
        <end position="246"/>
    </location>
</feature>
<accession>A0ABR9NDK8</accession>
<dbReference type="NCBIfam" id="TIGR02001">
    <property type="entry name" value="gcw_chp"/>
    <property type="match status" value="1"/>
</dbReference>
<dbReference type="EMBL" id="JADAZL010000001">
    <property type="protein sequence ID" value="MBE2162998.1"/>
    <property type="molecule type" value="Genomic_DNA"/>
</dbReference>
<reference evidence="2 3" key="1">
    <citation type="submission" date="2020-10" db="EMBL/GenBank/DDBJ databases">
        <authorList>
            <person name="Mohd Rani F."/>
        </authorList>
    </citation>
    <scope>NUCLEOTIDE SEQUENCE [LARGE SCALE GENOMIC DNA]</scope>
    <source>
        <strain evidence="2 3">AC1583</strain>
    </source>
</reference>
<dbReference type="RefSeq" id="WP_192833297.1">
    <property type="nucleotide sequence ID" value="NZ_JADAZL010000001.1"/>
</dbReference>
<keyword evidence="3" id="KW-1185">Reference proteome</keyword>
<name>A0ABR9NDK8_9GAMM</name>